<evidence type="ECO:0008006" key="5">
    <source>
        <dbReference type="Google" id="ProtNLM"/>
    </source>
</evidence>
<dbReference type="Gene3D" id="3.40.50.720">
    <property type="entry name" value="NAD(P)-binding Rossmann-like Domain"/>
    <property type="match status" value="1"/>
</dbReference>
<accession>A0A6P2D232</accession>
<dbReference type="EMBL" id="LR593886">
    <property type="protein sequence ID" value="VTR95388.1"/>
    <property type="molecule type" value="Genomic_DNA"/>
</dbReference>
<dbReference type="InterPro" id="IPR036291">
    <property type="entry name" value="NAD(P)-bd_dom_sf"/>
</dbReference>
<dbReference type="Pfam" id="PF01408">
    <property type="entry name" value="GFO_IDH_MocA"/>
    <property type="match status" value="1"/>
</dbReference>
<gene>
    <name evidence="3" type="ORF">SOIL9_23260</name>
</gene>
<dbReference type="InterPro" id="IPR050463">
    <property type="entry name" value="Gfo/Idh/MocA_oxidrdct_glycsds"/>
</dbReference>
<dbReference type="SUPFAM" id="SSF51735">
    <property type="entry name" value="NAD(P)-binding Rossmann-fold domains"/>
    <property type="match status" value="1"/>
</dbReference>
<dbReference type="PANTHER" id="PTHR43818">
    <property type="entry name" value="BCDNA.GH03377"/>
    <property type="match status" value="1"/>
</dbReference>
<sequence length="508" mass="55692">MDLFNRREFLNRSALIAAAAAAGSVGRADDKTSTTKAKVQADKLRVAVVGVNGRGMSHVDGFLGKNNCEITTVCDCDEAAIGRAMKAIEGKQGKAPQYEKDIRKVVENKNIDVISIATPNHWHALMAVWAMQNGKDVYVEKPATHNVHEGAIMTAAARKYKRICQVGTQSRSNPGMRKAIAYIRGGKLGKVDLAIGLCYKPRKSIGDVGLKSGDQKPPATMDYDLWCGPAPFKMPRRNNPNDKFGTVHYNWHWVWDTGNGDLGNQGVHEMDKARWGLGKTTMPNTVLSAGGRFGYVDDGETANTQFCLFDYTDAKMIFEVRGLETKDYKGAKVGNIWVGTEGYVVCPNYAGGIAYDKDGKEVTRFGWGKDSKGDMKFLGSDQHHFDNFVKAVRSRKVEDLNCDIAEGHLSASLCHLANISYRLGTEQAIGANTKVSDDKNANEFFSAMLAHLKANKVDVGSAAGRFGPALSVDTKTERILSSNKALADRANAMLFREYRKGFELKEIV</sequence>
<evidence type="ECO:0000259" key="1">
    <source>
        <dbReference type="Pfam" id="PF01408"/>
    </source>
</evidence>
<name>A0A6P2D232_9BACT</name>
<feature type="domain" description="Gfo/Idh/MocA-like oxidoreductase bacterial type C-terminal" evidence="2">
    <location>
        <begin position="214"/>
        <end position="281"/>
    </location>
</feature>
<dbReference type="PROSITE" id="PS51318">
    <property type="entry name" value="TAT"/>
    <property type="match status" value="1"/>
</dbReference>
<keyword evidence="4" id="KW-1185">Reference proteome</keyword>
<proteinExistence type="predicted"/>
<dbReference type="PANTHER" id="PTHR43818:SF5">
    <property type="entry name" value="OXIDOREDUCTASE FAMILY PROTEIN"/>
    <property type="match status" value="1"/>
</dbReference>
<organism evidence="3 4">
    <name type="scientific">Gemmata massiliana</name>
    <dbReference type="NCBI Taxonomy" id="1210884"/>
    <lineage>
        <taxon>Bacteria</taxon>
        <taxon>Pseudomonadati</taxon>
        <taxon>Planctomycetota</taxon>
        <taxon>Planctomycetia</taxon>
        <taxon>Gemmatales</taxon>
        <taxon>Gemmataceae</taxon>
        <taxon>Gemmata</taxon>
    </lineage>
</organism>
<evidence type="ECO:0000259" key="2">
    <source>
        <dbReference type="Pfam" id="PF19051"/>
    </source>
</evidence>
<dbReference type="InterPro" id="IPR000683">
    <property type="entry name" value="Gfo/Idh/MocA-like_OxRdtase_N"/>
</dbReference>
<dbReference type="GO" id="GO:0000166">
    <property type="term" value="F:nucleotide binding"/>
    <property type="evidence" value="ECO:0007669"/>
    <property type="project" value="InterPro"/>
</dbReference>
<dbReference type="Pfam" id="PF19051">
    <property type="entry name" value="GFO_IDH_MocA_C2"/>
    <property type="match status" value="1"/>
</dbReference>
<dbReference type="InterPro" id="IPR043906">
    <property type="entry name" value="Gfo/Idh/MocA_OxRdtase_bact_C"/>
</dbReference>
<dbReference type="Gene3D" id="3.30.360.10">
    <property type="entry name" value="Dihydrodipicolinate Reductase, domain 2"/>
    <property type="match status" value="1"/>
</dbReference>
<evidence type="ECO:0000313" key="3">
    <source>
        <dbReference type="EMBL" id="VTR95388.1"/>
    </source>
</evidence>
<dbReference type="InterPro" id="IPR006311">
    <property type="entry name" value="TAT_signal"/>
</dbReference>
<dbReference type="SUPFAM" id="SSF55347">
    <property type="entry name" value="Glyceraldehyde-3-phosphate dehydrogenase-like, C-terminal domain"/>
    <property type="match status" value="1"/>
</dbReference>
<dbReference type="Proteomes" id="UP000464178">
    <property type="component" value="Chromosome"/>
</dbReference>
<evidence type="ECO:0000313" key="4">
    <source>
        <dbReference type="Proteomes" id="UP000464178"/>
    </source>
</evidence>
<protein>
    <recommendedName>
        <fullName evidence="5">Gfo/Idh/MocA-like oxidoreductase N-terminal domain-containing protein</fullName>
    </recommendedName>
</protein>
<dbReference type="RefSeq" id="WP_162669810.1">
    <property type="nucleotide sequence ID" value="NZ_LR593886.1"/>
</dbReference>
<reference evidence="3 4" key="1">
    <citation type="submission" date="2019-05" db="EMBL/GenBank/DDBJ databases">
        <authorList>
            <consortium name="Science for Life Laboratories"/>
        </authorList>
    </citation>
    <scope>NUCLEOTIDE SEQUENCE [LARGE SCALE GENOMIC DNA]</scope>
    <source>
        <strain evidence="3">Soil9</strain>
    </source>
</reference>
<dbReference type="AlphaFoldDB" id="A0A6P2D232"/>
<dbReference type="KEGG" id="gms:SOIL9_23260"/>
<feature type="domain" description="Gfo/Idh/MocA-like oxidoreductase N-terminal" evidence="1">
    <location>
        <begin position="44"/>
        <end position="167"/>
    </location>
</feature>